<proteinExistence type="predicted"/>
<evidence type="ECO:0000313" key="2">
    <source>
        <dbReference type="Proteomes" id="UP001203297"/>
    </source>
</evidence>
<name>A0AAD4QKR6_9AGAM</name>
<sequence length="627" mass="69902">MDERNVSPNPSIQATLRAWGSPFKGNAATSLLLTIESYLDKRRDVYARQTSIVNSSGTGKSRMVDEVATKIITIPICLRSSKSQGFPPPDIELRNWLCSVGGDSDPDAPSKKLHGFVYALLTITEKHDVAPQESTTIGRDRGRPRLDTALLVQEHQEKLAKAFREHMTVGQGFRSSNDYRKYSFKAVVDEATTKLPSPSPYAVDGNGVREAGLELCQFVDPEGCLDLLEGPRRPLVILAFDESHVLGDTPPGKGWTLFAELRRTLRELVELPVFSLFLSTAGKFHVFSPEIGKDPSNQVANMNLSVLHLISEISFNDLMTPPEEDSVTVDDMVDDKWITHLGRPLFGTHYDSLVKVKAERELMVLTKQKLLDGSITLDEDLNGKGALACLSFRFSLEFNLVHSYDRELARTQVECYVNARWLTVSHRNIERHMRLCLVATTELEDMITVVGSEPYLAEAARMIISGAGVNPIRCLVENSELDCVDCGQRGELAATLIVMQARDAASFVTKRRWVFVADLMKALLPASAYDEVKESLPTLSRRDEDKPFESAFKGYCPWFNHVIKVKNSDKISVDSLWEFITQGAMISSLTTNVASTSSFRLCEERKAFSAHDDSDSHPGQERQELPV</sequence>
<comment type="caution">
    <text evidence="1">The sequence shown here is derived from an EMBL/GenBank/DDBJ whole genome shotgun (WGS) entry which is preliminary data.</text>
</comment>
<organism evidence="1 2">
    <name type="scientific">Multifurca ochricompacta</name>
    <dbReference type="NCBI Taxonomy" id="376703"/>
    <lineage>
        <taxon>Eukaryota</taxon>
        <taxon>Fungi</taxon>
        <taxon>Dikarya</taxon>
        <taxon>Basidiomycota</taxon>
        <taxon>Agaricomycotina</taxon>
        <taxon>Agaricomycetes</taxon>
        <taxon>Russulales</taxon>
        <taxon>Russulaceae</taxon>
        <taxon>Multifurca</taxon>
    </lineage>
</organism>
<keyword evidence="2" id="KW-1185">Reference proteome</keyword>
<accession>A0AAD4QKR6</accession>
<dbReference type="EMBL" id="WTXG01000064">
    <property type="protein sequence ID" value="KAI0295042.1"/>
    <property type="molecule type" value="Genomic_DNA"/>
</dbReference>
<reference evidence="1" key="1">
    <citation type="journal article" date="2022" name="New Phytol.">
        <title>Evolutionary transition to the ectomycorrhizal habit in the genomes of a hyperdiverse lineage of mushroom-forming fungi.</title>
        <authorList>
            <person name="Looney B."/>
            <person name="Miyauchi S."/>
            <person name="Morin E."/>
            <person name="Drula E."/>
            <person name="Courty P.E."/>
            <person name="Kohler A."/>
            <person name="Kuo A."/>
            <person name="LaButti K."/>
            <person name="Pangilinan J."/>
            <person name="Lipzen A."/>
            <person name="Riley R."/>
            <person name="Andreopoulos W."/>
            <person name="He G."/>
            <person name="Johnson J."/>
            <person name="Nolan M."/>
            <person name="Tritt A."/>
            <person name="Barry K.W."/>
            <person name="Grigoriev I.V."/>
            <person name="Nagy L.G."/>
            <person name="Hibbett D."/>
            <person name="Henrissat B."/>
            <person name="Matheny P.B."/>
            <person name="Labbe J."/>
            <person name="Martin F.M."/>
        </authorList>
    </citation>
    <scope>NUCLEOTIDE SEQUENCE</scope>
    <source>
        <strain evidence="1">BPL690</strain>
    </source>
</reference>
<dbReference type="AlphaFoldDB" id="A0AAD4QKR6"/>
<evidence type="ECO:0000313" key="1">
    <source>
        <dbReference type="EMBL" id="KAI0295042.1"/>
    </source>
</evidence>
<gene>
    <name evidence="1" type="ORF">B0F90DRAFT_1820770</name>
</gene>
<dbReference type="PANTHER" id="PTHR33266">
    <property type="entry name" value="CHROMOSOME 15, WHOLE GENOME SHOTGUN SEQUENCE"/>
    <property type="match status" value="1"/>
</dbReference>
<protein>
    <submittedName>
        <fullName evidence="1">Uncharacterized protein</fullName>
    </submittedName>
</protein>
<dbReference type="Proteomes" id="UP001203297">
    <property type="component" value="Unassembled WGS sequence"/>
</dbReference>
<dbReference type="PANTHER" id="PTHR33266:SF1">
    <property type="entry name" value="F-BOX DOMAIN-CONTAINING PROTEIN"/>
    <property type="match status" value="1"/>
</dbReference>